<dbReference type="Gene3D" id="1.10.287.660">
    <property type="entry name" value="Helix hairpin bin"/>
    <property type="match status" value="1"/>
</dbReference>
<dbReference type="GO" id="GO:0043162">
    <property type="term" value="P:ubiquitin-dependent protein catabolic process via the multivesicular body sorting pathway"/>
    <property type="evidence" value="ECO:0007669"/>
    <property type="project" value="TreeGrafter"/>
</dbReference>
<evidence type="ECO:0000256" key="2">
    <source>
        <dbReference type="ARBA" id="ARBA00007617"/>
    </source>
</evidence>
<dbReference type="InterPro" id="IPR029012">
    <property type="entry name" value="Helix_hairpin_bin_sf"/>
</dbReference>
<dbReference type="GO" id="GO:0006612">
    <property type="term" value="P:protein targeting to membrane"/>
    <property type="evidence" value="ECO:0007669"/>
    <property type="project" value="TreeGrafter"/>
</dbReference>
<reference evidence="9 10" key="1">
    <citation type="submission" date="2014-07" db="EMBL/GenBank/DDBJ databases">
        <title>Genomic and transcriptomic analysis on Apis cerana provide comprehensive insights into honey bee biology.</title>
        <authorList>
            <person name="Diao Q."/>
            <person name="Sun L."/>
            <person name="Zheng H."/>
            <person name="Zheng H."/>
            <person name="Xu S."/>
            <person name="Wang S."/>
            <person name="Zeng Z."/>
            <person name="Hu F."/>
            <person name="Su S."/>
            <person name="Wu J."/>
        </authorList>
    </citation>
    <scope>NUCLEOTIDE SEQUENCE [LARGE SCALE GENOMIC DNA]</scope>
    <source>
        <tissue evidence="9">Pupae without intestine</tissue>
    </source>
</reference>
<evidence type="ECO:0000259" key="8">
    <source>
        <dbReference type="PROSITE" id="PS51314"/>
    </source>
</evidence>
<comment type="function">
    <text evidence="6">Component of the ESCRT-I complex, a regulator of vesicular trafficking process. Required for the sorting of endocytic ubiquitinated cargos into multivesicular bodies. May be involved in cell growth and differentiation.</text>
</comment>
<keyword evidence="3 7" id="KW-0813">Transport</keyword>
<evidence type="ECO:0000256" key="3">
    <source>
        <dbReference type="ARBA" id="ARBA00022448"/>
    </source>
</evidence>
<dbReference type="EMBL" id="KZ288254">
    <property type="protein sequence ID" value="PBC30810.1"/>
    <property type="molecule type" value="Genomic_DNA"/>
</dbReference>
<dbReference type="GO" id="GO:0000813">
    <property type="term" value="C:ESCRT I complex"/>
    <property type="evidence" value="ECO:0007669"/>
    <property type="project" value="TreeGrafter"/>
</dbReference>
<feature type="domain" description="VPS37 C-terminal" evidence="8">
    <location>
        <begin position="91"/>
        <end position="180"/>
    </location>
</feature>
<evidence type="ECO:0000256" key="4">
    <source>
        <dbReference type="ARBA" id="ARBA00022753"/>
    </source>
</evidence>
<evidence type="ECO:0000256" key="6">
    <source>
        <dbReference type="ARBA" id="ARBA00025010"/>
    </source>
</evidence>
<protein>
    <submittedName>
        <fullName evidence="9">Vacuolar protein sorting-associated protein</fullName>
    </submittedName>
</protein>
<evidence type="ECO:0000313" key="9">
    <source>
        <dbReference type="EMBL" id="PBC30810.1"/>
    </source>
</evidence>
<dbReference type="GO" id="GO:0031902">
    <property type="term" value="C:late endosome membrane"/>
    <property type="evidence" value="ECO:0007669"/>
    <property type="project" value="UniProtKB-SubCell"/>
</dbReference>
<evidence type="ECO:0000313" key="10">
    <source>
        <dbReference type="Proteomes" id="UP000242457"/>
    </source>
</evidence>
<comment type="subcellular location">
    <subcellularLocation>
        <location evidence="1">Late endosome membrane</location>
        <topology evidence="1">Peripheral membrane protein</topology>
    </subcellularLocation>
</comment>
<keyword evidence="4" id="KW-0967">Endosome</keyword>
<dbReference type="Proteomes" id="UP000242457">
    <property type="component" value="Unassembled WGS sequence"/>
</dbReference>
<dbReference type="PROSITE" id="PS51314">
    <property type="entry name" value="VPS37_C"/>
    <property type="match status" value="1"/>
</dbReference>
<dbReference type="InterPro" id="IPR009851">
    <property type="entry name" value="Mod_r"/>
</dbReference>
<evidence type="ECO:0000256" key="5">
    <source>
        <dbReference type="ARBA" id="ARBA00022927"/>
    </source>
</evidence>
<dbReference type="Pfam" id="PF07200">
    <property type="entry name" value="Mod_r"/>
    <property type="match status" value="1"/>
</dbReference>
<gene>
    <name evidence="9" type="ORF">APICC_02678</name>
</gene>
<keyword evidence="5 7" id="KW-0653">Protein transport</keyword>
<evidence type="ECO:0000256" key="7">
    <source>
        <dbReference type="PROSITE-ProRule" id="PRU00646"/>
    </source>
</evidence>
<evidence type="ECO:0000256" key="1">
    <source>
        <dbReference type="ARBA" id="ARBA00004633"/>
    </source>
</evidence>
<dbReference type="GO" id="GO:0006623">
    <property type="term" value="P:protein targeting to vacuole"/>
    <property type="evidence" value="ECO:0007669"/>
    <property type="project" value="TreeGrafter"/>
</dbReference>
<dbReference type="SUPFAM" id="SSF140111">
    <property type="entry name" value="Endosomal sorting complex assembly domain"/>
    <property type="match status" value="1"/>
</dbReference>
<dbReference type="STRING" id="94128.A0A2A3EGH0"/>
<keyword evidence="10" id="KW-1185">Reference proteome</keyword>
<organism evidence="9 10">
    <name type="scientific">Apis cerana cerana</name>
    <name type="common">Oriental honeybee</name>
    <dbReference type="NCBI Taxonomy" id="94128"/>
    <lineage>
        <taxon>Eukaryota</taxon>
        <taxon>Metazoa</taxon>
        <taxon>Ecdysozoa</taxon>
        <taxon>Arthropoda</taxon>
        <taxon>Hexapoda</taxon>
        <taxon>Insecta</taxon>
        <taxon>Pterygota</taxon>
        <taxon>Neoptera</taxon>
        <taxon>Endopterygota</taxon>
        <taxon>Hymenoptera</taxon>
        <taxon>Apocrita</taxon>
        <taxon>Aculeata</taxon>
        <taxon>Apoidea</taxon>
        <taxon>Anthophila</taxon>
        <taxon>Apidae</taxon>
        <taxon>Apis</taxon>
    </lineage>
</organism>
<dbReference type="InterPro" id="IPR037202">
    <property type="entry name" value="ESCRT_assembly_dom"/>
</dbReference>
<dbReference type="PANTHER" id="PTHR13678:SF27">
    <property type="entry name" value="LD45836P"/>
    <property type="match status" value="1"/>
</dbReference>
<name>A0A2A3EGH0_APICC</name>
<proteinExistence type="inferred from homology"/>
<accession>A0A2A3EGH0</accession>
<sequence>MFKSNQEPDIPAALGLLSHLTNDELKELLNDDSKFEDIVKDVKQFKNLETEKELLMASNTSLAEFNLSKQPELQEGKQILKELSEKGNRLCISVKEKLEEIKNKSGEMTADTALDLLQTAAAEIEEESETIAEKFLAGDIEVDEFLEQFLSRRKLMHLRKVKVDKLRELIRKSHAVTSGPGYPIASNFHNLVPAIPYPTGPVSMPMPVPSGLSHYRPY</sequence>
<comment type="similarity">
    <text evidence="2">Belongs to the VPS37 family.</text>
</comment>
<dbReference type="PANTHER" id="PTHR13678">
    <property type="entry name" value="VACUOLAR PROTEIN SORTING-ASSOCIATED PROTEIN 37"/>
    <property type="match status" value="1"/>
</dbReference>
<dbReference type="AlphaFoldDB" id="A0A2A3EGH0"/>
<dbReference type="OrthoDB" id="10004364at2759"/>